<dbReference type="AlphaFoldDB" id="A0AAD9UIP0"/>
<organism evidence="1 2">
    <name type="scientific">Ridgeia piscesae</name>
    <name type="common">Tubeworm</name>
    <dbReference type="NCBI Taxonomy" id="27915"/>
    <lineage>
        <taxon>Eukaryota</taxon>
        <taxon>Metazoa</taxon>
        <taxon>Spiralia</taxon>
        <taxon>Lophotrochozoa</taxon>
        <taxon>Annelida</taxon>
        <taxon>Polychaeta</taxon>
        <taxon>Sedentaria</taxon>
        <taxon>Canalipalpata</taxon>
        <taxon>Sabellida</taxon>
        <taxon>Siboglinidae</taxon>
        <taxon>Ridgeia</taxon>
    </lineage>
</organism>
<sequence length="29" mass="3335">MDWTALTPALQHQAKLYHQRADRNAAGNR</sequence>
<accession>A0AAD9UIP0</accession>
<proteinExistence type="predicted"/>
<dbReference type="EMBL" id="JAODUO010000069">
    <property type="protein sequence ID" value="KAK2190781.1"/>
    <property type="molecule type" value="Genomic_DNA"/>
</dbReference>
<gene>
    <name evidence="1" type="ORF">NP493_69g05024</name>
</gene>
<dbReference type="Proteomes" id="UP001209878">
    <property type="component" value="Unassembled WGS sequence"/>
</dbReference>
<evidence type="ECO:0000313" key="1">
    <source>
        <dbReference type="EMBL" id="KAK2190781.1"/>
    </source>
</evidence>
<comment type="caution">
    <text evidence="1">The sequence shown here is derived from an EMBL/GenBank/DDBJ whole genome shotgun (WGS) entry which is preliminary data.</text>
</comment>
<protein>
    <submittedName>
        <fullName evidence="1">Uncharacterized protein</fullName>
    </submittedName>
</protein>
<evidence type="ECO:0000313" key="2">
    <source>
        <dbReference type="Proteomes" id="UP001209878"/>
    </source>
</evidence>
<keyword evidence="2" id="KW-1185">Reference proteome</keyword>
<reference evidence="1" key="1">
    <citation type="journal article" date="2023" name="Mol. Biol. Evol.">
        <title>Third-Generation Sequencing Reveals the Adaptive Role of the Epigenome in Three Deep-Sea Polychaetes.</title>
        <authorList>
            <person name="Perez M."/>
            <person name="Aroh O."/>
            <person name="Sun Y."/>
            <person name="Lan Y."/>
            <person name="Juniper S.K."/>
            <person name="Young C.R."/>
            <person name="Angers B."/>
            <person name="Qian P.Y."/>
        </authorList>
    </citation>
    <scope>NUCLEOTIDE SEQUENCE</scope>
    <source>
        <strain evidence="1">R07B-5</strain>
    </source>
</reference>
<name>A0AAD9UIP0_RIDPI</name>